<dbReference type="AlphaFoldDB" id="A0A9W9Z610"/>
<comment type="cofactor">
    <cofactor evidence="1">
        <name>Zn(2+)</name>
        <dbReference type="ChEBI" id="CHEBI:29105"/>
    </cofactor>
</comment>
<proteinExistence type="inferred from homology"/>
<reference evidence="4" key="1">
    <citation type="submission" date="2023-01" db="EMBL/GenBank/DDBJ databases">
        <title>Genome assembly of the deep-sea coral Lophelia pertusa.</title>
        <authorList>
            <person name="Herrera S."/>
            <person name="Cordes E."/>
        </authorList>
    </citation>
    <scope>NUCLEOTIDE SEQUENCE</scope>
    <source>
        <strain evidence="4">USNM1676648</strain>
        <tissue evidence="4">Polyp</tissue>
    </source>
</reference>
<dbReference type="GO" id="GO:0008235">
    <property type="term" value="F:metalloexopeptidase activity"/>
    <property type="evidence" value="ECO:0007669"/>
    <property type="project" value="InterPro"/>
</dbReference>
<dbReference type="OrthoDB" id="10013407at2759"/>
<dbReference type="Gene3D" id="3.40.630.10">
    <property type="entry name" value="Zn peptidases"/>
    <property type="match status" value="1"/>
</dbReference>
<dbReference type="Proteomes" id="UP001163046">
    <property type="component" value="Unassembled WGS sequence"/>
</dbReference>
<evidence type="ECO:0000313" key="4">
    <source>
        <dbReference type="EMBL" id="KAJ7375606.1"/>
    </source>
</evidence>
<evidence type="ECO:0000259" key="3">
    <source>
        <dbReference type="Pfam" id="PF04389"/>
    </source>
</evidence>
<gene>
    <name evidence="4" type="ORF">OS493_040091</name>
</gene>
<name>A0A9W9Z610_9CNID</name>
<evidence type="ECO:0000256" key="1">
    <source>
        <dbReference type="ARBA" id="ARBA00001947"/>
    </source>
</evidence>
<evidence type="ECO:0000313" key="5">
    <source>
        <dbReference type="Proteomes" id="UP001163046"/>
    </source>
</evidence>
<comment type="caution">
    <text evidence="4">The sequence shown here is derived from an EMBL/GenBank/DDBJ whole genome shotgun (WGS) entry which is preliminary data.</text>
</comment>
<dbReference type="SUPFAM" id="SSF53187">
    <property type="entry name" value="Zn-dependent exopeptidases"/>
    <property type="match status" value="1"/>
</dbReference>
<sequence>MFNDHGLYTWTEEFQSNQLEKFGLGVNIIGQLPGRYTGTRDDKIVLIGAHYDTVQGSPGVDDNGSGMTALLQALKLHTNPDKLNCSACVSHFICRVLILEENQQTTHRCENVLHHCWGSALSRITLWAVMVSSELHACTSYSTGASFVQGAFMIQTRVLNYNNTAKLSKLPDQKLLMRIFQRFLRV</sequence>
<dbReference type="PANTHER" id="PTHR12147">
    <property type="entry name" value="METALLOPEPTIDASE M28 FAMILY MEMBER"/>
    <property type="match status" value="1"/>
</dbReference>
<keyword evidence="5" id="KW-1185">Reference proteome</keyword>
<feature type="domain" description="Peptidase M28" evidence="3">
    <location>
        <begin position="27"/>
        <end position="79"/>
    </location>
</feature>
<evidence type="ECO:0000256" key="2">
    <source>
        <dbReference type="ARBA" id="ARBA00005634"/>
    </source>
</evidence>
<dbReference type="InterPro" id="IPR045175">
    <property type="entry name" value="M28_fam"/>
</dbReference>
<dbReference type="EMBL" id="MU826636">
    <property type="protein sequence ID" value="KAJ7375606.1"/>
    <property type="molecule type" value="Genomic_DNA"/>
</dbReference>
<dbReference type="InterPro" id="IPR007484">
    <property type="entry name" value="Peptidase_M28"/>
</dbReference>
<dbReference type="GO" id="GO:0006508">
    <property type="term" value="P:proteolysis"/>
    <property type="evidence" value="ECO:0007669"/>
    <property type="project" value="InterPro"/>
</dbReference>
<comment type="similarity">
    <text evidence="2">Belongs to the peptidase M28 family. M28B subfamily.</text>
</comment>
<dbReference type="Pfam" id="PF04389">
    <property type="entry name" value="Peptidase_M28"/>
    <property type="match status" value="1"/>
</dbReference>
<dbReference type="PANTHER" id="PTHR12147:SF26">
    <property type="entry name" value="PEPTIDASE M28 DOMAIN-CONTAINING PROTEIN"/>
    <property type="match status" value="1"/>
</dbReference>
<accession>A0A9W9Z610</accession>
<protein>
    <recommendedName>
        <fullName evidence="3">Peptidase M28 domain-containing protein</fullName>
    </recommendedName>
</protein>
<organism evidence="4 5">
    <name type="scientific">Desmophyllum pertusum</name>
    <dbReference type="NCBI Taxonomy" id="174260"/>
    <lineage>
        <taxon>Eukaryota</taxon>
        <taxon>Metazoa</taxon>
        <taxon>Cnidaria</taxon>
        <taxon>Anthozoa</taxon>
        <taxon>Hexacorallia</taxon>
        <taxon>Scleractinia</taxon>
        <taxon>Caryophylliina</taxon>
        <taxon>Caryophylliidae</taxon>
        <taxon>Desmophyllum</taxon>
    </lineage>
</organism>